<evidence type="ECO:0000259" key="7">
    <source>
        <dbReference type="PROSITE" id="PS51900"/>
    </source>
</evidence>
<dbReference type="GO" id="GO:0015074">
    <property type="term" value="P:DNA integration"/>
    <property type="evidence" value="ECO:0007669"/>
    <property type="project" value="UniProtKB-KW"/>
</dbReference>
<dbReference type="Gene3D" id="3.30.160.390">
    <property type="entry name" value="Integrase, DNA-binding domain"/>
    <property type="match status" value="1"/>
</dbReference>
<dbReference type="InterPro" id="IPR002104">
    <property type="entry name" value="Integrase_catalytic"/>
</dbReference>
<protein>
    <recommendedName>
        <fullName evidence="10">Integrase</fullName>
    </recommendedName>
</protein>
<evidence type="ECO:0008006" key="10">
    <source>
        <dbReference type="Google" id="ProtNLM"/>
    </source>
</evidence>
<dbReference type="InterPro" id="IPR010998">
    <property type="entry name" value="Integrase_recombinase_N"/>
</dbReference>
<evidence type="ECO:0000313" key="8">
    <source>
        <dbReference type="EMBL" id="OUT11586.1"/>
    </source>
</evidence>
<dbReference type="InterPro" id="IPR025166">
    <property type="entry name" value="Integrase_DNA_bind_dom"/>
</dbReference>
<dbReference type="RefSeq" id="WP_087584813.1">
    <property type="nucleotide sequence ID" value="NZ_CABMKR010000006.1"/>
</dbReference>
<reference evidence="8 9" key="1">
    <citation type="submission" date="2017-04" db="EMBL/GenBank/DDBJ databases">
        <title>Complete genome of Campylobacter concisus ATCC 33237T and draft genomes for an additional eight well characterized C. concisus strains.</title>
        <authorList>
            <person name="Cornelius A.J."/>
            <person name="Miller W.G."/>
            <person name="Lastovica A.J."/>
            <person name="On S.L."/>
            <person name="French N.P."/>
            <person name="Vandenberg O."/>
            <person name="Biggs P.J."/>
        </authorList>
    </citation>
    <scope>NUCLEOTIDE SEQUENCE [LARGE SCALE GENOMIC DNA]</scope>
    <source>
        <strain evidence="8 9">Lasto28.99</strain>
    </source>
</reference>
<gene>
    <name evidence="8" type="ORF">B9N62_06260</name>
</gene>
<keyword evidence="4" id="KW-0233">DNA recombination</keyword>
<dbReference type="Pfam" id="PF22022">
    <property type="entry name" value="Phage_int_M"/>
    <property type="match status" value="1"/>
</dbReference>
<dbReference type="SUPFAM" id="SSF56349">
    <property type="entry name" value="DNA breaking-rejoining enzymes"/>
    <property type="match status" value="1"/>
</dbReference>
<dbReference type="PROSITE" id="PS51898">
    <property type="entry name" value="TYR_RECOMBINASE"/>
    <property type="match status" value="1"/>
</dbReference>
<dbReference type="Gene3D" id="1.10.443.10">
    <property type="entry name" value="Intergrase catalytic core"/>
    <property type="match status" value="1"/>
</dbReference>
<comment type="caution">
    <text evidence="8">The sequence shown here is derived from an EMBL/GenBank/DDBJ whole genome shotgun (WGS) entry which is preliminary data.</text>
</comment>
<name>A0A1Y5MSM8_9BACT</name>
<dbReference type="PANTHER" id="PTHR30629:SF2">
    <property type="entry name" value="PROPHAGE INTEGRASE INTS-RELATED"/>
    <property type="match status" value="1"/>
</dbReference>
<dbReference type="Gene3D" id="1.10.150.130">
    <property type="match status" value="1"/>
</dbReference>
<dbReference type="GO" id="GO:0003677">
    <property type="term" value="F:DNA binding"/>
    <property type="evidence" value="ECO:0007669"/>
    <property type="project" value="UniProtKB-UniRule"/>
</dbReference>
<dbReference type="InterPro" id="IPR038488">
    <property type="entry name" value="Integrase_DNA-bd_sf"/>
</dbReference>
<dbReference type="InterPro" id="IPR013762">
    <property type="entry name" value="Integrase-like_cat_sf"/>
</dbReference>
<sequence length="408" mass="47539">MPKTSPQVNDTLLKSLKPKENKYFVSDGENMLIEIRPNGKKSFILEYKSPATNKMARITLGQYPIMSLKEARALKLELKEQISKGIDPKKNNADEGKRFKDIFQEWFSRKQKQVLPKQQKTIKSFFDRFYLPKFGDMDIKKISRRDIISALEFLEFEKKYITFSKALGALKELYKYAVLKEYVEHNIVLDIDKKALFKAPETKHYAAITDDQALAQLLNNIIYYSGDVRVKACLVLSVMTAVRPLNARSAKWSEFDLDNGLWRIPAEQMKMKRPHVVFLADDLCKFLQLYRGTFKSEYLFPSVRSLTRPISDNACRCSLRNMGYSNEEITPHGFRATFSTICHEKRAEHKQSSDIIELCLAHIETNKVKDAYNHAKNLKERKELMFWWQGFIYALCPDIYSFIEAKSQ</sequence>
<dbReference type="Pfam" id="PF00589">
    <property type="entry name" value="Phage_integrase"/>
    <property type="match status" value="1"/>
</dbReference>
<keyword evidence="2" id="KW-0229">DNA integration</keyword>
<dbReference type="InterPro" id="IPR011010">
    <property type="entry name" value="DNA_brk_join_enz"/>
</dbReference>
<evidence type="ECO:0000256" key="1">
    <source>
        <dbReference type="ARBA" id="ARBA00008857"/>
    </source>
</evidence>
<dbReference type="InterPro" id="IPR050808">
    <property type="entry name" value="Phage_Integrase"/>
</dbReference>
<dbReference type="PROSITE" id="PS51900">
    <property type="entry name" value="CB"/>
    <property type="match status" value="1"/>
</dbReference>
<dbReference type="Pfam" id="PF13356">
    <property type="entry name" value="Arm-DNA-bind_3"/>
    <property type="match status" value="1"/>
</dbReference>
<evidence type="ECO:0000256" key="2">
    <source>
        <dbReference type="ARBA" id="ARBA00022908"/>
    </source>
</evidence>
<comment type="similarity">
    <text evidence="1">Belongs to the 'phage' integrase family.</text>
</comment>
<organism evidence="8 9">
    <name type="scientific">Campylobacter concisus</name>
    <dbReference type="NCBI Taxonomy" id="199"/>
    <lineage>
        <taxon>Bacteria</taxon>
        <taxon>Pseudomonadati</taxon>
        <taxon>Campylobacterota</taxon>
        <taxon>Epsilonproteobacteria</taxon>
        <taxon>Campylobacterales</taxon>
        <taxon>Campylobacteraceae</taxon>
        <taxon>Campylobacter</taxon>
    </lineage>
</organism>
<dbReference type="AlphaFoldDB" id="A0A1Y5MSM8"/>
<dbReference type="EMBL" id="NDYO01000006">
    <property type="protein sequence ID" value="OUT11586.1"/>
    <property type="molecule type" value="Genomic_DNA"/>
</dbReference>
<proteinExistence type="inferred from homology"/>
<evidence type="ECO:0000256" key="5">
    <source>
        <dbReference type="PROSITE-ProRule" id="PRU01248"/>
    </source>
</evidence>
<dbReference type="GO" id="GO:0006310">
    <property type="term" value="P:DNA recombination"/>
    <property type="evidence" value="ECO:0007669"/>
    <property type="project" value="UniProtKB-KW"/>
</dbReference>
<evidence type="ECO:0000256" key="3">
    <source>
        <dbReference type="ARBA" id="ARBA00023125"/>
    </source>
</evidence>
<feature type="domain" description="Core-binding (CB)" evidence="7">
    <location>
        <begin position="97"/>
        <end position="178"/>
    </location>
</feature>
<evidence type="ECO:0000259" key="6">
    <source>
        <dbReference type="PROSITE" id="PS51898"/>
    </source>
</evidence>
<dbReference type="InterPro" id="IPR044068">
    <property type="entry name" value="CB"/>
</dbReference>
<dbReference type="PANTHER" id="PTHR30629">
    <property type="entry name" value="PROPHAGE INTEGRASE"/>
    <property type="match status" value="1"/>
</dbReference>
<keyword evidence="3 5" id="KW-0238">DNA-binding</keyword>
<dbReference type="InterPro" id="IPR053876">
    <property type="entry name" value="Phage_int_M"/>
</dbReference>
<evidence type="ECO:0000313" key="9">
    <source>
        <dbReference type="Proteomes" id="UP000195967"/>
    </source>
</evidence>
<dbReference type="Proteomes" id="UP000195967">
    <property type="component" value="Unassembled WGS sequence"/>
</dbReference>
<dbReference type="CDD" id="cd00801">
    <property type="entry name" value="INT_P4_C"/>
    <property type="match status" value="1"/>
</dbReference>
<feature type="domain" description="Tyr recombinase" evidence="6">
    <location>
        <begin position="203"/>
        <end position="386"/>
    </location>
</feature>
<accession>A0A1Y5MSM8</accession>
<evidence type="ECO:0000256" key="4">
    <source>
        <dbReference type="ARBA" id="ARBA00023172"/>
    </source>
</evidence>